<dbReference type="InterPro" id="IPR052583">
    <property type="entry name" value="ATP-helicase/E3_Ub-Ligase"/>
</dbReference>
<dbReference type="SUPFAM" id="SSF57850">
    <property type="entry name" value="RING/U-box"/>
    <property type="match status" value="1"/>
</dbReference>
<dbReference type="PANTHER" id="PTHR45865:SF1">
    <property type="entry name" value="E3 UBIQUITIN-PROTEIN LIGASE SHPRH"/>
    <property type="match status" value="1"/>
</dbReference>
<dbReference type="Proteomes" id="UP000750711">
    <property type="component" value="Unassembled WGS sequence"/>
</dbReference>
<dbReference type="GO" id="GO:0000209">
    <property type="term" value="P:protein polyubiquitination"/>
    <property type="evidence" value="ECO:0007669"/>
    <property type="project" value="TreeGrafter"/>
</dbReference>
<dbReference type="GO" id="GO:0006974">
    <property type="term" value="P:DNA damage response"/>
    <property type="evidence" value="ECO:0007669"/>
    <property type="project" value="TreeGrafter"/>
</dbReference>
<evidence type="ECO:0000256" key="2">
    <source>
        <dbReference type="ARBA" id="ARBA00022771"/>
    </source>
</evidence>
<dbReference type="GO" id="GO:0005634">
    <property type="term" value="C:nucleus"/>
    <property type="evidence" value="ECO:0007669"/>
    <property type="project" value="TreeGrafter"/>
</dbReference>
<evidence type="ECO:0000256" key="4">
    <source>
        <dbReference type="PROSITE-ProRule" id="PRU00175"/>
    </source>
</evidence>
<evidence type="ECO:0000256" key="1">
    <source>
        <dbReference type="ARBA" id="ARBA00022723"/>
    </source>
</evidence>
<dbReference type="PROSITE" id="PS50089">
    <property type="entry name" value="ZF_RING_2"/>
    <property type="match status" value="1"/>
</dbReference>
<dbReference type="PANTHER" id="PTHR45865">
    <property type="entry name" value="E3 UBIQUITIN-PROTEIN LIGASE SHPRH FAMILY MEMBER"/>
    <property type="match status" value="1"/>
</dbReference>
<dbReference type="GO" id="GO:0061630">
    <property type="term" value="F:ubiquitin protein ligase activity"/>
    <property type="evidence" value="ECO:0007669"/>
    <property type="project" value="TreeGrafter"/>
</dbReference>
<dbReference type="AlphaFoldDB" id="A0A9P8LIP9"/>
<gene>
    <name evidence="6" type="ORF">GP486_000487</name>
</gene>
<dbReference type="SMART" id="SM00184">
    <property type="entry name" value="RING"/>
    <property type="match status" value="1"/>
</dbReference>
<reference evidence="6" key="1">
    <citation type="submission" date="2021-03" db="EMBL/GenBank/DDBJ databases">
        <title>Comparative genomics and phylogenomic investigation of the class Geoglossomycetes provide insights into ecological specialization and systematics.</title>
        <authorList>
            <person name="Melie T."/>
            <person name="Pirro S."/>
            <person name="Miller A.N."/>
            <person name="Quandt A."/>
        </authorList>
    </citation>
    <scope>NUCLEOTIDE SEQUENCE</scope>
    <source>
        <strain evidence="6">CAQ_001_2017</strain>
    </source>
</reference>
<proteinExistence type="predicted"/>
<protein>
    <recommendedName>
        <fullName evidence="5">RING-type domain-containing protein</fullName>
    </recommendedName>
</protein>
<evidence type="ECO:0000313" key="6">
    <source>
        <dbReference type="EMBL" id="KAH0566126.1"/>
    </source>
</evidence>
<dbReference type="InterPro" id="IPR013083">
    <property type="entry name" value="Znf_RING/FYVE/PHD"/>
</dbReference>
<dbReference type="GO" id="GO:0008270">
    <property type="term" value="F:zinc ion binding"/>
    <property type="evidence" value="ECO:0007669"/>
    <property type="project" value="UniProtKB-KW"/>
</dbReference>
<dbReference type="PROSITE" id="PS00518">
    <property type="entry name" value="ZF_RING_1"/>
    <property type="match status" value="1"/>
</dbReference>
<dbReference type="InterPro" id="IPR017907">
    <property type="entry name" value="Znf_RING_CS"/>
</dbReference>
<comment type="caution">
    <text evidence="6">The sequence shown here is derived from an EMBL/GenBank/DDBJ whole genome shotgun (WGS) entry which is preliminary data.</text>
</comment>
<evidence type="ECO:0000259" key="5">
    <source>
        <dbReference type="PROSITE" id="PS50089"/>
    </source>
</evidence>
<sequence length="122" mass="14350">MNARLEYYRQLQQISDTVAPLEDQQQRGSMVLSKMLKNEEKLESKVASLKAKHRYLIHLRQESSSQDTHRTCVICQQAFEIGALTVCGHQYCKECMRLWWNEHKSCPICKKHLSLNDFHQIT</sequence>
<dbReference type="Pfam" id="PF13639">
    <property type="entry name" value="zf-RING_2"/>
    <property type="match status" value="1"/>
</dbReference>
<dbReference type="InterPro" id="IPR001841">
    <property type="entry name" value="Znf_RING"/>
</dbReference>
<keyword evidence="1" id="KW-0479">Metal-binding</keyword>
<evidence type="ECO:0000313" key="7">
    <source>
        <dbReference type="Proteomes" id="UP000750711"/>
    </source>
</evidence>
<accession>A0A9P8LIP9</accession>
<dbReference type="EMBL" id="JAGHQM010000033">
    <property type="protein sequence ID" value="KAH0566126.1"/>
    <property type="molecule type" value="Genomic_DNA"/>
</dbReference>
<evidence type="ECO:0000256" key="3">
    <source>
        <dbReference type="ARBA" id="ARBA00022833"/>
    </source>
</evidence>
<name>A0A9P8LIP9_9PEZI</name>
<feature type="domain" description="RING-type" evidence="5">
    <location>
        <begin position="72"/>
        <end position="110"/>
    </location>
</feature>
<keyword evidence="2 4" id="KW-0863">Zinc-finger</keyword>
<keyword evidence="7" id="KW-1185">Reference proteome</keyword>
<dbReference type="Gene3D" id="3.30.40.10">
    <property type="entry name" value="Zinc/RING finger domain, C3HC4 (zinc finger)"/>
    <property type="match status" value="1"/>
</dbReference>
<keyword evidence="3" id="KW-0862">Zinc</keyword>
<organism evidence="6 7">
    <name type="scientific">Trichoglossum hirsutum</name>
    <dbReference type="NCBI Taxonomy" id="265104"/>
    <lineage>
        <taxon>Eukaryota</taxon>
        <taxon>Fungi</taxon>
        <taxon>Dikarya</taxon>
        <taxon>Ascomycota</taxon>
        <taxon>Pezizomycotina</taxon>
        <taxon>Geoglossomycetes</taxon>
        <taxon>Geoglossales</taxon>
        <taxon>Geoglossaceae</taxon>
        <taxon>Trichoglossum</taxon>
    </lineage>
</organism>